<dbReference type="Proteomes" id="UP000548423">
    <property type="component" value="Unassembled WGS sequence"/>
</dbReference>
<protein>
    <submittedName>
        <fullName evidence="2">CubicO group peptidase (Beta-lactamase class C family)</fullName>
    </submittedName>
</protein>
<dbReference type="Pfam" id="PF00144">
    <property type="entry name" value="Beta-lactamase"/>
    <property type="match status" value="1"/>
</dbReference>
<evidence type="ECO:0000313" key="2">
    <source>
        <dbReference type="EMBL" id="NYE04714.1"/>
    </source>
</evidence>
<dbReference type="PANTHER" id="PTHR46825:SF9">
    <property type="entry name" value="BETA-LACTAMASE-RELATED DOMAIN-CONTAINING PROTEIN"/>
    <property type="match status" value="1"/>
</dbReference>
<dbReference type="InterPro" id="IPR050491">
    <property type="entry name" value="AmpC-like"/>
</dbReference>
<evidence type="ECO:0000259" key="1">
    <source>
        <dbReference type="Pfam" id="PF00144"/>
    </source>
</evidence>
<evidence type="ECO:0000313" key="3">
    <source>
        <dbReference type="Proteomes" id="UP000548423"/>
    </source>
</evidence>
<dbReference type="Gene3D" id="3.40.710.10">
    <property type="entry name" value="DD-peptidase/beta-lactamase superfamily"/>
    <property type="match status" value="1"/>
</dbReference>
<sequence>MLNFEKINSLAVSLLEKAPGFAISIFTDREVIFQKGYGTTNTEEQGVDITPATLFRIGSVSKTLTATLIIKLVQQGLLELDRPIKEYVPELKLSFPGAVEITTLRMLLTHTAGLPDGGDLFGSRDNDALEKYVREEVPNLSFVAPPNTMYSYGNHSINLAGYVAERVAGKRFAQLMNDEIFTPLEMYRSMYDPLKAMTYPIALQHEKSDDGSFRVDHSFPENAACHGSFFCISNTADMTNFGQMYLSYGRYNGKKFLSKESFQEIFSLQANRYTLPESSIGLCWIKEFDKGINYWWHSGGIGTYRSFIVLIPEHNIGVFTAASNNVGWEIVEEILEQLGSLSEEKQSWSEPNLDIIEASCGNYLSAKSGLLTIDFNQDPCIIHNGRNFSIRSLKDDHIVGVEENEKVLVSIGLINHPDYLMVNGSPSKKIIEPLTKLNSDTITSFFGDYQQGEMVYTFYLDGDTPTFFDGDEKLPCTYLFENKFFCPGYGLLEFNEDNLKIQNAWQFVKQ</sequence>
<reference evidence="3" key="2">
    <citation type="submission" date="2020-08" db="EMBL/GenBank/DDBJ databases">
        <title>The Agave Microbiome: Exploring the role of microbial communities in plant adaptations to desert environments.</title>
        <authorList>
            <person name="Partida-Martinez L.P."/>
        </authorList>
    </citation>
    <scope>NUCLEOTIDE SEQUENCE [LARGE SCALE GENOMIC DNA]</scope>
    <source>
        <strain evidence="3">AT2.8</strain>
    </source>
</reference>
<name>A0A852TBI6_9BACI</name>
<proteinExistence type="predicted"/>
<dbReference type="SUPFAM" id="SSF56601">
    <property type="entry name" value="beta-lactamase/transpeptidase-like"/>
    <property type="match status" value="1"/>
</dbReference>
<accession>A0A852TBI6</accession>
<dbReference type="InterPro" id="IPR012338">
    <property type="entry name" value="Beta-lactam/transpept-like"/>
</dbReference>
<comment type="caution">
    <text evidence="2">The sequence shown here is derived from an EMBL/GenBank/DDBJ whole genome shotgun (WGS) entry which is preliminary data.</text>
</comment>
<reference evidence="3" key="1">
    <citation type="submission" date="2020-07" db="EMBL/GenBank/DDBJ databases">
        <authorList>
            <person name="Partida-Martinez L."/>
            <person name="Huntemann M."/>
            <person name="Clum A."/>
            <person name="Wang J."/>
            <person name="Palaniappan K."/>
            <person name="Ritter S."/>
            <person name="Chen I.-M."/>
            <person name="Stamatis D."/>
            <person name="Reddy T."/>
            <person name="O'Malley R."/>
            <person name="Daum C."/>
            <person name="Shapiro N."/>
            <person name="Ivanova N."/>
            <person name="Kyrpides N."/>
            <person name="Woyke T."/>
        </authorList>
    </citation>
    <scope>NUCLEOTIDE SEQUENCE [LARGE SCALE GENOMIC DNA]</scope>
    <source>
        <strain evidence="3">AT2.8</strain>
    </source>
</reference>
<feature type="domain" description="Beta-lactamase-related" evidence="1">
    <location>
        <begin position="15"/>
        <end position="323"/>
    </location>
</feature>
<dbReference type="InterPro" id="IPR001466">
    <property type="entry name" value="Beta-lactam-related"/>
</dbReference>
<organism evidence="2 3">
    <name type="scientific">Neobacillus niacini</name>
    <dbReference type="NCBI Taxonomy" id="86668"/>
    <lineage>
        <taxon>Bacteria</taxon>
        <taxon>Bacillati</taxon>
        <taxon>Bacillota</taxon>
        <taxon>Bacilli</taxon>
        <taxon>Bacillales</taxon>
        <taxon>Bacillaceae</taxon>
        <taxon>Neobacillus</taxon>
    </lineage>
</organism>
<dbReference type="EMBL" id="JACCBX010000003">
    <property type="protein sequence ID" value="NYE04714.1"/>
    <property type="molecule type" value="Genomic_DNA"/>
</dbReference>
<dbReference type="PANTHER" id="PTHR46825">
    <property type="entry name" value="D-ALANYL-D-ALANINE-CARBOXYPEPTIDASE/ENDOPEPTIDASE AMPH"/>
    <property type="match status" value="1"/>
</dbReference>
<dbReference type="AlphaFoldDB" id="A0A852TBI6"/>
<gene>
    <name evidence="2" type="ORF">F4694_001463</name>
</gene>